<keyword evidence="3" id="KW-0805">Transcription regulation</keyword>
<accession>A0AAD9FJN2</accession>
<organism evidence="7 8">
    <name type="scientific">Papiliotrema laurentii</name>
    <name type="common">Cryptococcus laurentii</name>
    <dbReference type="NCBI Taxonomy" id="5418"/>
    <lineage>
        <taxon>Eukaryota</taxon>
        <taxon>Fungi</taxon>
        <taxon>Dikarya</taxon>
        <taxon>Basidiomycota</taxon>
        <taxon>Agaricomycotina</taxon>
        <taxon>Tremellomycetes</taxon>
        <taxon>Tremellales</taxon>
        <taxon>Rhynchogastremaceae</taxon>
        <taxon>Papiliotrema</taxon>
    </lineage>
</organism>
<evidence type="ECO:0000256" key="2">
    <source>
        <dbReference type="ARBA" id="ARBA00022491"/>
    </source>
</evidence>
<evidence type="ECO:0000256" key="1">
    <source>
        <dbReference type="ARBA" id="ARBA00004123"/>
    </source>
</evidence>
<feature type="region of interest" description="Disordered" evidence="6">
    <location>
        <begin position="627"/>
        <end position="646"/>
    </location>
</feature>
<feature type="compositionally biased region" description="Pro residues" evidence="6">
    <location>
        <begin position="629"/>
        <end position="639"/>
    </location>
</feature>
<evidence type="ECO:0000256" key="3">
    <source>
        <dbReference type="ARBA" id="ARBA00023015"/>
    </source>
</evidence>
<evidence type="ECO:0000256" key="6">
    <source>
        <dbReference type="SAM" id="MobiDB-lite"/>
    </source>
</evidence>
<evidence type="ECO:0000313" key="8">
    <source>
        <dbReference type="Proteomes" id="UP001182556"/>
    </source>
</evidence>
<name>A0AAD9FJN2_PAPLA</name>
<evidence type="ECO:0000256" key="4">
    <source>
        <dbReference type="ARBA" id="ARBA00023163"/>
    </source>
</evidence>
<keyword evidence="4" id="KW-0804">Transcription</keyword>
<feature type="compositionally biased region" description="Low complexity" evidence="6">
    <location>
        <begin position="84"/>
        <end position="94"/>
    </location>
</feature>
<feature type="compositionally biased region" description="Low complexity" evidence="6">
    <location>
        <begin position="189"/>
        <end position="202"/>
    </location>
</feature>
<reference evidence="7" key="1">
    <citation type="submission" date="2023-02" db="EMBL/GenBank/DDBJ databases">
        <title>Identification and recombinant expression of a fungal hydrolase from Papiliotrema laurentii that hydrolyzes apple cutin and clears colloidal polyester polyurethane.</title>
        <authorList>
            <consortium name="DOE Joint Genome Institute"/>
            <person name="Roman V.A."/>
            <person name="Bojanowski C."/>
            <person name="Crable B.R."/>
            <person name="Wagner D.N."/>
            <person name="Hung C.S."/>
            <person name="Nadeau L.J."/>
            <person name="Schratz L."/>
            <person name="Haridas S."/>
            <person name="Pangilinan J."/>
            <person name="Lipzen A."/>
            <person name="Na H."/>
            <person name="Yan M."/>
            <person name="Ng V."/>
            <person name="Grigoriev I.V."/>
            <person name="Spatafora J.W."/>
            <person name="Barlow D."/>
            <person name="Biffinger J."/>
            <person name="Kelley-Loughnane N."/>
            <person name="Varaljay V.A."/>
            <person name="Crookes-Goodson W.J."/>
        </authorList>
    </citation>
    <scope>NUCLEOTIDE SEQUENCE</scope>
    <source>
        <strain evidence="7">5307AH</strain>
    </source>
</reference>
<feature type="compositionally biased region" description="Basic residues" evidence="6">
    <location>
        <begin position="160"/>
        <end position="170"/>
    </location>
</feature>
<keyword evidence="8" id="KW-1185">Reference proteome</keyword>
<sequence>MSSVVLSPHTTPVPLDDPSGTSTKPLARPIARSRRSRVVLESPQPTYHDSAEASASSTVSTRTRSQASNSPDKANAEYHKGNEQENPPNGNGEPHANGSSVTVSNGTNGFTEDFGGNGSTSHLEEEGEEELDALDVTGAVQEEDDVRATSPEPKLDPPRYKIKLNMRGFKRKADDEDVQSVTTDHDPAIDSIPPSSAPTSPAAEDDASEIGQFHAQREETADAEGQKNLEQHDDGKENQVKIASKNEKEPVKRAPRKKRKWLKKGEVDPDDHVAVARQKERHRLIDYALENLERQYEAVTNGTHHSLMWMLEELERRRDLQLARLAARHEAVVAELAHMRDQSIAATRFEFRDRREALVDEMNTEFRHAKSRLKYESILHKVIDDTYPAPRDGRGGGGWQFHPSDGLTKRTEKLVPAGLDFQGVRKDISLQPRGLDLDVGKADLEKMDIPSEPTQTRQSSARKSSHRSKRAPVHPLTAALEKRPVPHPHIQSLTSNKSPYDPNPYVNVAVSPYVPVPHPSLAAQHPPPQPPSQKRLDASHVSSKPLYYNAARNDPTCLTWEDYRALAKYDAWGCPLPHDRQRREMVLRESFEKMLGRIRKDTLQTPVRMIAHGAPEAETMPWARNQTVLPPPPPAPLPPSRHHLWH</sequence>
<feature type="compositionally biased region" description="Polar residues" evidence="6">
    <location>
        <begin position="1"/>
        <end position="10"/>
    </location>
</feature>
<keyword evidence="5" id="KW-0539">Nucleus</keyword>
<feature type="region of interest" description="Disordered" evidence="6">
    <location>
        <begin position="445"/>
        <end position="501"/>
    </location>
</feature>
<keyword evidence="2" id="KW-0678">Repressor</keyword>
<dbReference type="InterPro" id="IPR013907">
    <property type="entry name" value="Sds3"/>
</dbReference>
<dbReference type="EMBL" id="JAODAN010000010">
    <property type="protein sequence ID" value="KAK1921760.1"/>
    <property type="molecule type" value="Genomic_DNA"/>
</dbReference>
<feature type="region of interest" description="Disordered" evidence="6">
    <location>
        <begin position="1"/>
        <end position="265"/>
    </location>
</feature>
<feature type="compositionally biased region" description="Polar residues" evidence="6">
    <location>
        <begin position="97"/>
        <end position="110"/>
    </location>
</feature>
<feature type="compositionally biased region" description="Basic residues" evidence="6">
    <location>
        <begin position="463"/>
        <end position="472"/>
    </location>
</feature>
<evidence type="ECO:0000256" key="5">
    <source>
        <dbReference type="ARBA" id="ARBA00023242"/>
    </source>
</evidence>
<dbReference type="AlphaFoldDB" id="A0AAD9FJN2"/>
<evidence type="ECO:0000313" key="7">
    <source>
        <dbReference type="EMBL" id="KAK1921760.1"/>
    </source>
</evidence>
<comment type="subcellular location">
    <subcellularLocation>
        <location evidence="1">Nucleus</location>
    </subcellularLocation>
</comment>
<feature type="region of interest" description="Disordered" evidence="6">
    <location>
        <begin position="517"/>
        <end position="540"/>
    </location>
</feature>
<gene>
    <name evidence="7" type="ORF">DB88DRAFT_513029</name>
</gene>
<proteinExistence type="predicted"/>
<dbReference type="Pfam" id="PF08598">
    <property type="entry name" value="Sds3"/>
    <property type="match status" value="1"/>
</dbReference>
<feature type="compositionally biased region" description="Basic residues" evidence="6">
    <location>
        <begin position="253"/>
        <end position="262"/>
    </location>
</feature>
<feature type="compositionally biased region" description="Basic and acidic residues" evidence="6">
    <location>
        <begin position="74"/>
        <end position="83"/>
    </location>
</feature>
<comment type="caution">
    <text evidence="7">The sequence shown here is derived from an EMBL/GenBank/DDBJ whole genome shotgun (WGS) entry which is preliminary data.</text>
</comment>
<feature type="compositionally biased region" description="Basic and acidic residues" evidence="6">
    <location>
        <begin position="215"/>
        <end position="252"/>
    </location>
</feature>
<dbReference type="GO" id="GO:0005654">
    <property type="term" value="C:nucleoplasm"/>
    <property type="evidence" value="ECO:0007669"/>
    <property type="project" value="UniProtKB-ARBA"/>
</dbReference>
<dbReference type="GO" id="GO:0010468">
    <property type="term" value="P:regulation of gene expression"/>
    <property type="evidence" value="ECO:0007669"/>
    <property type="project" value="UniProtKB-ARBA"/>
</dbReference>
<feature type="compositionally biased region" description="Low complexity" evidence="6">
    <location>
        <begin position="52"/>
        <end position="68"/>
    </location>
</feature>
<dbReference type="Proteomes" id="UP001182556">
    <property type="component" value="Unassembled WGS sequence"/>
</dbReference>
<protein>
    <submittedName>
        <fullName evidence="7">Uncharacterized protein</fullName>
    </submittedName>
</protein>